<evidence type="ECO:0000256" key="5">
    <source>
        <dbReference type="HAMAP-Rule" id="MF_01114"/>
    </source>
</evidence>
<comment type="similarity">
    <text evidence="2 5">Belongs to the RecX family.</text>
</comment>
<name>A0A537K235_9BACT</name>
<dbReference type="InterPro" id="IPR036388">
    <property type="entry name" value="WH-like_DNA-bd_sf"/>
</dbReference>
<dbReference type="AlphaFoldDB" id="A0A537K235"/>
<feature type="domain" description="RecX first three-helical" evidence="8">
    <location>
        <begin position="73"/>
        <end position="112"/>
    </location>
</feature>
<evidence type="ECO:0000313" key="9">
    <source>
        <dbReference type="EMBL" id="TMI89851.1"/>
    </source>
</evidence>
<organism evidence="9 10">
    <name type="scientific">Candidatus Segetimicrobium genomatis</name>
    <dbReference type="NCBI Taxonomy" id="2569760"/>
    <lineage>
        <taxon>Bacteria</taxon>
        <taxon>Bacillati</taxon>
        <taxon>Candidatus Sysuimicrobiota</taxon>
        <taxon>Candidatus Sysuimicrobiia</taxon>
        <taxon>Candidatus Sysuimicrobiales</taxon>
        <taxon>Candidatus Segetimicrobiaceae</taxon>
        <taxon>Candidatus Segetimicrobium</taxon>
    </lineage>
</organism>
<evidence type="ECO:0000259" key="7">
    <source>
        <dbReference type="Pfam" id="PF21981"/>
    </source>
</evidence>
<gene>
    <name evidence="5" type="primary">recX</name>
    <name evidence="9" type="ORF">E6H00_08860</name>
</gene>
<evidence type="ECO:0000256" key="2">
    <source>
        <dbReference type="ARBA" id="ARBA00009695"/>
    </source>
</evidence>
<evidence type="ECO:0000259" key="6">
    <source>
        <dbReference type="Pfam" id="PF02631"/>
    </source>
</evidence>
<dbReference type="InterPro" id="IPR053925">
    <property type="entry name" value="RecX_HTH_3rd"/>
</dbReference>
<sequence>MPTITGIHTIEGGRAGRPAAGDRGGTDRLVLLDNGRRLRVDVEQIVLHGLAPGGVIDPGLVARLAAREAYLRARERALRLLAIRPRSVEELRARLGRHGIPRSTLGAVIAELEAQGYLDDLAFARSWIAARAGPRAYGIGRLRLELRRRGVPSAVVDQAVREAAGADPDLGAAEERSALTLVERRLAAYRRLAPEQRARRIAALLSRRGFARSTIVRALKTIGGVTQVEAFDEN</sequence>
<evidence type="ECO:0000259" key="8">
    <source>
        <dbReference type="Pfam" id="PF21982"/>
    </source>
</evidence>
<dbReference type="Pfam" id="PF21982">
    <property type="entry name" value="RecX_HTH1"/>
    <property type="match status" value="1"/>
</dbReference>
<dbReference type="EMBL" id="VBAK01000118">
    <property type="protein sequence ID" value="TMI89851.1"/>
    <property type="molecule type" value="Genomic_DNA"/>
</dbReference>
<feature type="domain" description="RecX second three-helical" evidence="6">
    <location>
        <begin position="119"/>
        <end position="159"/>
    </location>
</feature>
<dbReference type="InterPro" id="IPR003783">
    <property type="entry name" value="Regulatory_RecX"/>
</dbReference>
<dbReference type="PANTHER" id="PTHR33602:SF1">
    <property type="entry name" value="REGULATORY PROTEIN RECX FAMILY PROTEIN"/>
    <property type="match status" value="1"/>
</dbReference>
<evidence type="ECO:0000256" key="4">
    <source>
        <dbReference type="ARBA" id="ARBA00022490"/>
    </source>
</evidence>
<feature type="domain" description="RecX third three-helical" evidence="7">
    <location>
        <begin position="174"/>
        <end position="219"/>
    </location>
</feature>
<accession>A0A537K235</accession>
<keyword evidence="4 5" id="KW-0963">Cytoplasm</keyword>
<comment type="subcellular location">
    <subcellularLocation>
        <location evidence="1 5">Cytoplasm</location>
    </subcellularLocation>
</comment>
<reference evidence="9 10" key="1">
    <citation type="journal article" date="2019" name="Nat. Microbiol.">
        <title>Mediterranean grassland soil C-N compound turnover is dependent on rainfall and depth, and is mediated by genomically divergent microorganisms.</title>
        <authorList>
            <person name="Diamond S."/>
            <person name="Andeer P.F."/>
            <person name="Li Z."/>
            <person name="Crits-Christoph A."/>
            <person name="Burstein D."/>
            <person name="Anantharaman K."/>
            <person name="Lane K.R."/>
            <person name="Thomas B.C."/>
            <person name="Pan C."/>
            <person name="Northen T.R."/>
            <person name="Banfield J.F."/>
        </authorList>
    </citation>
    <scope>NUCLEOTIDE SEQUENCE [LARGE SCALE GENOMIC DNA]</scope>
    <source>
        <strain evidence="9">NP_3</strain>
    </source>
</reference>
<protein>
    <recommendedName>
        <fullName evidence="3 5">Regulatory protein RecX</fullName>
    </recommendedName>
</protein>
<dbReference type="Proteomes" id="UP000318509">
    <property type="component" value="Unassembled WGS sequence"/>
</dbReference>
<dbReference type="InterPro" id="IPR053924">
    <property type="entry name" value="RecX_HTH_2nd"/>
</dbReference>
<dbReference type="Pfam" id="PF02631">
    <property type="entry name" value="RecX_HTH2"/>
    <property type="match status" value="1"/>
</dbReference>
<comment type="caution">
    <text evidence="9">The sequence shown here is derived from an EMBL/GenBank/DDBJ whole genome shotgun (WGS) entry which is preliminary data.</text>
</comment>
<dbReference type="GO" id="GO:0006282">
    <property type="term" value="P:regulation of DNA repair"/>
    <property type="evidence" value="ECO:0007669"/>
    <property type="project" value="UniProtKB-UniRule"/>
</dbReference>
<evidence type="ECO:0000313" key="10">
    <source>
        <dbReference type="Proteomes" id="UP000318509"/>
    </source>
</evidence>
<comment type="function">
    <text evidence="5">Modulates RecA activity.</text>
</comment>
<evidence type="ECO:0000256" key="3">
    <source>
        <dbReference type="ARBA" id="ARBA00018111"/>
    </source>
</evidence>
<dbReference type="Gene3D" id="1.10.10.10">
    <property type="entry name" value="Winged helix-like DNA-binding domain superfamily/Winged helix DNA-binding domain"/>
    <property type="match status" value="2"/>
</dbReference>
<dbReference type="HAMAP" id="MF_01114">
    <property type="entry name" value="RecX"/>
    <property type="match status" value="1"/>
</dbReference>
<dbReference type="Pfam" id="PF21981">
    <property type="entry name" value="RecX_HTH3"/>
    <property type="match status" value="1"/>
</dbReference>
<evidence type="ECO:0000256" key="1">
    <source>
        <dbReference type="ARBA" id="ARBA00004496"/>
    </source>
</evidence>
<dbReference type="GO" id="GO:0005737">
    <property type="term" value="C:cytoplasm"/>
    <property type="evidence" value="ECO:0007669"/>
    <property type="project" value="UniProtKB-SubCell"/>
</dbReference>
<dbReference type="PANTHER" id="PTHR33602">
    <property type="entry name" value="REGULATORY PROTEIN RECX FAMILY PROTEIN"/>
    <property type="match status" value="1"/>
</dbReference>
<proteinExistence type="inferred from homology"/>
<dbReference type="InterPro" id="IPR053926">
    <property type="entry name" value="RecX_HTH_1st"/>
</dbReference>